<dbReference type="STRING" id="400682.A0A1X7U8Z7"/>
<dbReference type="InParanoid" id="A0A1X7U8Z7"/>
<dbReference type="PROSITE" id="PS50234">
    <property type="entry name" value="VWFA"/>
    <property type="match status" value="1"/>
</dbReference>
<dbReference type="SMART" id="SM00327">
    <property type="entry name" value="VWA"/>
    <property type="match status" value="1"/>
</dbReference>
<feature type="domain" description="VWFA" evidence="1">
    <location>
        <begin position="55"/>
        <end position="236"/>
    </location>
</feature>
<proteinExistence type="predicted"/>
<sequence length="265" mass="30527">MIYFLVGRVAELSISHKDLGKLWKLFTAVKARYMDRLQWLLTDSRYVFGCIAGRKVVILVDVSSSMRVHQSHLKDQLKTLLREQLAKKRISFFNIIAFSTDVTSWQTSLVPNTSRQRSEAEGWIQKLIFGGCSNLDEAITCSLKQKGQEIYLISDGDTDHTSTYLMSQVKELKKAFPFNWHINSIAYQTTRNESLCFLQTIAKETKGRYHFYSSERQLDKSTVLEKSKALYLERQLGDDVKGLADEIALADYSIKQSLYYLGRYS</sequence>
<organism evidence="2">
    <name type="scientific">Amphimedon queenslandica</name>
    <name type="common">Sponge</name>
    <dbReference type="NCBI Taxonomy" id="400682"/>
    <lineage>
        <taxon>Eukaryota</taxon>
        <taxon>Metazoa</taxon>
        <taxon>Porifera</taxon>
        <taxon>Demospongiae</taxon>
        <taxon>Heteroscleromorpha</taxon>
        <taxon>Haplosclerida</taxon>
        <taxon>Niphatidae</taxon>
        <taxon>Amphimedon</taxon>
    </lineage>
</organism>
<protein>
    <recommendedName>
        <fullName evidence="1">VWFA domain-containing protein</fullName>
    </recommendedName>
</protein>
<name>A0A1X7U8Z7_AMPQE</name>
<dbReference type="OrthoDB" id="299997at2759"/>
<dbReference type="PANTHER" id="PTHR46785:SF1">
    <property type="entry name" value="VON WILLEBRAND FACTOR A DOMAIN-CONTAINING PROTEIN 3B"/>
    <property type="match status" value="1"/>
</dbReference>
<accession>A0A1X7U8Z7</accession>
<dbReference type="Pfam" id="PF13768">
    <property type="entry name" value="VWA_3"/>
    <property type="match status" value="1"/>
</dbReference>
<dbReference type="PANTHER" id="PTHR46785">
    <property type="entry name" value="VON WILLEBRAND FACTOR A DOMAIN-CONTAINING PROTEIN 3B"/>
    <property type="match status" value="1"/>
</dbReference>
<evidence type="ECO:0000259" key="1">
    <source>
        <dbReference type="PROSITE" id="PS50234"/>
    </source>
</evidence>
<dbReference type="InterPro" id="IPR002035">
    <property type="entry name" value="VWF_A"/>
</dbReference>
<dbReference type="Gene3D" id="3.40.50.410">
    <property type="entry name" value="von Willebrand factor, type A domain"/>
    <property type="match status" value="1"/>
</dbReference>
<dbReference type="EnsemblMetazoa" id="Aqu2.1.23969_001">
    <property type="protein sequence ID" value="Aqu2.1.23969_001"/>
    <property type="gene ID" value="Aqu2.1.23969"/>
</dbReference>
<evidence type="ECO:0000313" key="2">
    <source>
        <dbReference type="EnsemblMetazoa" id="Aqu2.1.23969_001"/>
    </source>
</evidence>
<dbReference type="AlphaFoldDB" id="A0A1X7U8Z7"/>
<dbReference type="InterPro" id="IPR036465">
    <property type="entry name" value="vWFA_dom_sf"/>
</dbReference>
<dbReference type="SUPFAM" id="SSF53300">
    <property type="entry name" value="vWA-like"/>
    <property type="match status" value="1"/>
</dbReference>
<reference evidence="2" key="1">
    <citation type="submission" date="2017-05" db="UniProtKB">
        <authorList>
            <consortium name="EnsemblMetazoa"/>
        </authorList>
    </citation>
    <scope>IDENTIFICATION</scope>
</reference>